<feature type="coiled-coil region" evidence="1">
    <location>
        <begin position="6"/>
        <end position="33"/>
    </location>
</feature>
<dbReference type="Gene3D" id="1.20.1280.50">
    <property type="match status" value="1"/>
</dbReference>
<dbReference type="SUPFAM" id="SSF52047">
    <property type="entry name" value="RNI-like"/>
    <property type="match status" value="1"/>
</dbReference>
<dbReference type="PANTHER" id="PTHR38926:SF5">
    <property type="entry name" value="F-BOX AND LEUCINE-RICH REPEAT PROTEIN 6"/>
    <property type="match status" value="1"/>
</dbReference>
<dbReference type="InterPro" id="IPR032675">
    <property type="entry name" value="LRR_dom_sf"/>
</dbReference>
<dbReference type="PANTHER" id="PTHR38926">
    <property type="entry name" value="F-BOX DOMAIN CONTAINING PROTEIN, EXPRESSED"/>
    <property type="match status" value="1"/>
</dbReference>
<dbReference type="AlphaFoldDB" id="A0AAW0CC55"/>
<gene>
    <name evidence="3" type="ORF">VNI00_011620</name>
</gene>
<evidence type="ECO:0000313" key="3">
    <source>
        <dbReference type="EMBL" id="KAK7036423.1"/>
    </source>
</evidence>
<protein>
    <recommendedName>
        <fullName evidence="2">F-box domain-containing protein</fullName>
    </recommendedName>
</protein>
<accession>A0AAW0CC55</accession>
<comment type="caution">
    <text evidence="3">The sequence shown here is derived from an EMBL/GenBank/DDBJ whole genome shotgun (WGS) entry which is preliminary data.</text>
</comment>
<organism evidence="3 4">
    <name type="scientific">Paramarasmius palmivorus</name>
    <dbReference type="NCBI Taxonomy" id="297713"/>
    <lineage>
        <taxon>Eukaryota</taxon>
        <taxon>Fungi</taxon>
        <taxon>Dikarya</taxon>
        <taxon>Basidiomycota</taxon>
        <taxon>Agaricomycotina</taxon>
        <taxon>Agaricomycetes</taxon>
        <taxon>Agaricomycetidae</taxon>
        <taxon>Agaricales</taxon>
        <taxon>Marasmiineae</taxon>
        <taxon>Marasmiaceae</taxon>
        <taxon>Paramarasmius</taxon>
    </lineage>
</organism>
<dbReference type="Proteomes" id="UP001383192">
    <property type="component" value="Unassembled WGS sequence"/>
</dbReference>
<evidence type="ECO:0000256" key="1">
    <source>
        <dbReference type="SAM" id="Coils"/>
    </source>
</evidence>
<dbReference type="Gene3D" id="3.80.10.10">
    <property type="entry name" value="Ribonuclease Inhibitor"/>
    <property type="match status" value="1"/>
</dbReference>
<evidence type="ECO:0000313" key="4">
    <source>
        <dbReference type="Proteomes" id="UP001383192"/>
    </source>
</evidence>
<keyword evidence="1" id="KW-0175">Coiled coil</keyword>
<keyword evidence="4" id="KW-1185">Reference proteome</keyword>
<dbReference type="InterPro" id="IPR001810">
    <property type="entry name" value="F-box_dom"/>
</dbReference>
<proteinExistence type="predicted"/>
<sequence>MSHSNRLIVEELLEDAKAELAELDDMLAVQTSTFLEGRRDDLGKMIDRFRSLLHPIRLIPPEILINIFSRFCAYHWLGGQHEDSESIPITSISSVCHLWRDIALSTPSLWSGIGIYVPGCNEQTLDHVQLLLDRSRIHPLRIWIAFENVDPLPPPAIRVLSHLFATSKRWQSLKLSEFPYPLMEDPTFDIIIGSLPLLKHLEIRDNNLDLDGEAYLCDLFKSCPSLVSLCIYYSPYVVWELPWTQVCNLEIPLMDILHFLPSCQAVQRVNLTVKDADDPAVEAPHACSDVQHLAAFVYEQCHASFLFENTTLRRLTSLEIENEYSGMQDYWSEWEQKPILDFLTRSKCMITSLFLKWIPITGEQTIQLLRLMPALTDLRLDEYWRAEIPNMNRIVTPAFLRTLEVQHGQNGGPLAPNLRKLRFGMHPEDDDALVEALESRCIANSMHASLGVQCTRKVDILFLDGEKSRIKEVASRLQWMNKLGALVCVLYKIASEEYEVEVVT</sequence>
<dbReference type="Pfam" id="PF12937">
    <property type="entry name" value="F-box-like"/>
    <property type="match status" value="1"/>
</dbReference>
<feature type="domain" description="F-box" evidence="2">
    <location>
        <begin position="58"/>
        <end position="111"/>
    </location>
</feature>
<name>A0AAW0CC55_9AGAR</name>
<reference evidence="3 4" key="1">
    <citation type="submission" date="2024-01" db="EMBL/GenBank/DDBJ databases">
        <title>A draft genome for a cacao thread blight-causing isolate of Paramarasmius palmivorus.</title>
        <authorList>
            <person name="Baruah I.K."/>
            <person name="Bukari Y."/>
            <person name="Amoako-Attah I."/>
            <person name="Meinhardt L.W."/>
            <person name="Bailey B.A."/>
            <person name="Cohen S.P."/>
        </authorList>
    </citation>
    <scope>NUCLEOTIDE SEQUENCE [LARGE SCALE GENOMIC DNA]</scope>
    <source>
        <strain evidence="3 4">GH-12</strain>
    </source>
</reference>
<evidence type="ECO:0000259" key="2">
    <source>
        <dbReference type="Pfam" id="PF12937"/>
    </source>
</evidence>
<dbReference type="EMBL" id="JAYKXP010000051">
    <property type="protein sequence ID" value="KAK7036423.1"/>
    <property type="molecule type" value="Genomic_DNA"/>
</dbReference>